<dbReference type="GO" id="GO:0003964">
    <property type="term" value="F:RNA-directed DNA polymerase activity"/>
    <property type="evidence" value="ECO:0007669"/>
    <property type="project" value="UniProtKB-KW"/>
</dbReference>
<dbReference type="Gene3D" id="3.10.20.370">
    <property type="match status" value="1"/>
</dbReference>
<dbReference type="SUPFAM" id="SSF53098">
    <property type="entry name" value="Ribonuclease H-like"/>
    <property type="match status" value="2"/>
</dbReference>
<keyword evidence="4" id="KW-0540">Nuclease</keyword>
<evidence type="ECO:0000256" key="2">
    <source>
        <dbReference type="ARBA" id="ARBA00022679"/>
    </source>
</evidence>
<dbReference type="Gene3D" id="3.30.420.10">
    <property type="entry name" value="Ribonuclease H-like superfamily/Ribonuclease H"/>
    <property type="match status" value="2"/>
</dbReference>
<dbReference type="PROSITE" id="PS50994">
    <property type="entry name" value="INTEGRASE"/>
    <property type="match status" value="2"/>
</dbReference>
<keyword evidence="5" id="KW-0255">Endonuclease</keyword>
<evidence type="ECO:0000256" key="1">
    <source>
        <dbReference type="ARBA" id="ARBA00012493"/>
    </source>
</evidence>
<dbReference type="Pfam" id="PF00665">
    <property type="entry name" value="rve"/>
    <property type="match status" value="1"/>
</dbReference>
<evidence type="ECO:0000259" key="9">
    <source>
        <dbReference type="PROSITE" id="PS50994"/>
    </source>
</evidence>
<dbReference type="InterPro" id="IPR043128">
    <property type="entry name" value="Rev_trsase/Diguanyl_cyclase"/>
</dbReference>
<evidence type="ECO:0000313" key="11">
    <source>
        <dbReference type="Proteomes" id="UP000055048"/>
    </source>
</evidence>
<feature type="region of interest" description="Disordered" evidence="8">
    <location>
        <begin position="876"/>
        <end position="944"/>
    </location>
</feature>
<keyword evidence="2" id="KW-0808">Transferase</keyword>
<proteinExistence type="predicted"/>
<feature type="domain" description="Integrase catalytic" evidence="9">
    <location>
        <begin position="72"/>
        <end position="265"/>
    </location>
</feature>
<evidence type="ECO:0000313" key="10">
    <source>
        <dbReference type="EMBL" id="KRX36018.1"/>
    </source>
</evidence>
<accession>A0A0V0TAP9</accession>
<feature type="compositionally biased region" description="Basic and acidic residues" evidence="8">
    <location>
        <begin position="884"/>
        <end position="902"/>
    </location>
</feature>
<keyword evidence="11" id="KW-1185">Reference proteome</keyword>
<dbReference type="InterPro" id="IPR012337">
    <property type="entry name" value="RNaseH-like_sf"/>
</dbReference>
<dbReference type="InterPro" id="IPR043502">
    <property type="entry name" value="DNA/RNA_pol_sf"/>
</dbReference>
<feature type="domain" description="Integrase catalytic" evidence="9">
    <location>
        <begin position="659"/>
        <end position="819"/>
    </location>
</feature>
<keyword evidence="6" id="KW-0378">Hydrolase</keyword>
<name>A0A0V0TAP9_9BILA</name>
<dbReference type="GO" id="GO:0042575">
    <property type="term" value="C:DNA polymerase complex"/>
    <property type="evidence" value="ECO:0007669"/>
    <property type="project" value="UniProtKB-ARBA"/>
</dbReference>
<dbReference type="InterPro" id="IPR041588">
    <property type="entry name" value="Integrase_H2C2"/>
</dbReference>
<dbReference type="GO" id="GO:0015074">
    <property type="term" value="P:DNA integration"/>
    <property type="evidence" value="ECO:0007669"/>
    <property type="project" value="InterPro"/>
</dbReference>
<gene>
    <name evidence="10" type="primary">pol</name>
    <name evidence="10" type="ORF">T05_1615</name>
</gene>
<dbReference type="OrthoDB" id="5866088at2759"/>
<sequence>MKHPVILPGDHALTIGLIIRCHARQLHAGTTHTLAILRQQYWVLKGRTQVKKVIRHCFACRRAMARPVQTRMAALPSSRVVEAAAFAHTGLDFTGPLLIRVGKKATSKCYVCLFTCMASRAVHLELVPEMTTARVMQALRRFIARRARPEIIQSDNFRSFEAAASELRQLWRHVDVDRVQRELVGHRIHWKFITERAPWMGGYWERLVRSIKESLRKNLGRALLDEEELKTTLCEVEASLNARPLTFVGDEHHERHPLSLFQLLTCRAYVDILLRKQSSSTTKAQTLVVTTDNHKKRTMIDYSQTINRFTLLDAYPLAKINDMVQAISKYRFFQYRRSKEGFKRIPFGVTNGATCFQRVMDNILRVEKLKDTFVYVDNVTICERSLRNTINAYKDKCEFTKTQIKLLGYIIEQGTLKPDPERFKPLQVSLRRKIHRKYKVSLAQPAVDAFKALKKGIVNSVVTAIDDELPFTVETDASDHAIAATLSLLGNPVSFFSRMLSNSEQRHSSVEKEAYAIVEAIQKWRHYLLGHHFHLITDQRSVAFMFNNEQAGKAKNDKIMRWRLELSPYSYDIIYRSGDLITKADALSRICGSIQVENVTLQTIHNNLCHPGVTRMAHYARSKNLPYTMEEIQRMTNSCRVCVELKPRFFKGDSGKLIKATAPFERLSIDFKGPLPSTSSNRYILTVVDEYSRFPFAFPCPDISTQTVSKCLTQLFYLFGMPAYIHTDRGSSFMSNDLKTYLHSLGVVTSRTTAHNPQGNGQAERYNGIIWKAVTLALKSHNLRIEQWEEVIGLALHSIRTLLSTATNATPHAWLLGYPRRTPTGTSLPTWLTTPGIVLMRRLNRTNKHDPLVEEVELLEANPKYAHESALLKMAAQRKQVGTEAHREEDEKAENPDAHEVTPENSESEEDTATRQEHHQTPQPPRRPTRIKRGPQRLQDYVQY</sequence>
<comment type="caution">
    <text evidence="10">The sequence shown here is derived from an EMBL/GenBank/DDBJ whole genome shotgun (WGS) entry which is preliminary data.</text>
</comment>
<dbReference type="STRING" id="144512.A0A0V0TAP9"/>
<dbReference type="InterPro" id="IPR050951">
    <property type="entry name" value="Retrovirus_Pol_polyprotein"/>
</dbReference>
<reference evidence="10 11" key="1">
    <citation type="submission" date="2015-01" db="EMBL/GenBank/DDBJ databases">
        <title>Evolution of Trichinella species and genotypes.</title>
        <authorList>
            <person name="Korhonen P.K."/>
            <person name="Edoardo P."/>
            <person name="Giuseppe L.R."/>
            <person name="Gasser R.B."/>
        </authorList>
    </citation>
    <scope>NUCLEOTIDE SEQUENCE [LARGE SCALE GENOMIC DNA]</scope>
    <source>
        <strain evidence="10">ISS417</strain>
    </source>
</reference>
<dbReference type="PANTHER" id="PTHR37984">
    <property type="entry name" value="PROTEIN CBG26694"/>
    <property type="match status" value="1"/>
</dbReference>
<dbReference type="Gene3D" id="3.30.70.270">
    <property type="match status" value="1"/>
</dbReference>
<organism evidence="10 11">
    <name type="scientific">Trichinella murrelli</name>
    <dbReference type="NCBI Taxonomy" id="144512"/>
    <lineage>
        <taxon>Eukaryota</taxon>
        <taxon>Metazoa</taxon>
        <taxon>Ecdysozoa</taxon>
        <taxon>Nematoda</taxon>
        <taxon>Enoplea</taxon>
        <taxon>Dorylaimia</taxon>
        <taxon>Trichinellida</taxon>
        <taxon>Trichinellidae</taxon>
        <taxon>Trichinella</taxon>
    </lineage>
</organism>
<dbReference type="Pfam" id="PF17921">
    <property type="entry name" value="Integrase_H2C2"/>
    <property type="match status" value="1"/>
</dbReference>
<dbReference type="Pfam" id="PF17917">
    <property type="entry name" value="RT_RNaseH"/>
    <property type="match status" value="1"/>
</dbReference>
<evidence type="ECO:0000256" key="4">
    <source>
        <dbReference type="ARBA" id="ARBA00022722"/>
    </source>
</evidence>
<dbReference type="EMBL" id="JYDJ01000391">
    <property type="protein sequence ID" value="KRX36018.1"/>
    <property type="molecule type" value="Genomic_DNA"/>
</dbReference>
<dbReference type="GO" id="GO:0016787">
    <property type="term" value="F:hydrolase activity"/>
    <property type="evidence" value="ECO:0007669"/>
    <property type="project" value="UniProtKB-KW"/>
</dbReference>
<keyword evidence="7" id="KW-0695">RNA-directed DNA polymerase</keyword>
<dbReference type="Proteomes" id="UP000055048">
    <property type="component" value="Unassembled WGS sequence"/>
</dbReference>
<evidence type="ECO:0000256" key="5">
    <source>
        <dbReference type="ARBA" id="ARBA00022759"/>
    </source>
</evidence>
<dbReference type="PANTHER" id="PTHR37984:SF5">
    <property type="entry name" value="PROTEIN NYNRIN-LIKE"/>
    <property type="match status" value="1"/>
</dbReference>
<dbReference type="EC" id="2.7.7.49" evidence="1"/>
<protein>
    <recommendedName>
        <fullName evidence="1">RNA-directed DNA polymerase</fullName>
        <ecNumber evidence="1">2.7.7.49</ecNumber>
    </recommendedName>
</protein>
<dbReference type="AlphaFoldDB" id="A0A0V0TAP9"/>
<evidence type="ECO:0000256" key="7">
    <source>
        <dbReference type="ARBA" id="ARBA00022918"/>
    </source>
</evidence>
<dbReference type="InterPro" id="IPR041373">
    <property type="entry name" value="RT_RNaseH"/>
</dbReference>
<dbReference type="InterPro" id="IPR036397">
    <property type="entry name" value="RNaseH_sf"/>
</dbReference>
<dbReference type="GO" id="GO:0004519">
    <property type="term" value="F:endonuclease activity"/>
    <property type="evidence" value="ECO:0007669"/>
    <property type="project" value="UniProtKB-KW"/>
</dbReference>
<dbReference type="CDD" id="cd09274">
    <property type="entry name" value="RNase_HI_RT_Ty3"/>
    <property type="match status" value="1"/>
</dbReference>
<dbReference type="InterPro" id="IPR001584">
    <property type="entry name" value="Integrase_cat-core"/>
</dbReference>
<dbReference type="GO" id="GO:0003676">
    <property type="term" value="F:nucleic acid binding"/>
    <property type="evidence" value="ECO:0007669"/>
    <property type="project" value="InterPro"/>
</dbReference>
<dbReference type="SUPFAM" id="SSF56672">
    <property type="entry name" value="DNA/RNA polymerases"/>
    <property type="match status" value="1"/>
</dbReference>
<evidence type="ECO:0000256" key="3">
    <source>
        <dbReference type="ARBA" id="ARBA00022695"/>
    </source>
</evidence>
<keyword evidence="3" id="KW-0548">Nucleotidyltransferase</keyword>
<evidence type="ECO:0000256" key="8">
    <source>
        <dbReference type="SAM" id="MobiDB-lite"/>
    </source>
</evidence>
<evidence type="ECO:0000256" key="6">
    <source>
        <dbReference type="ARBA" id="ARBA00022801"/>
    </source>
</evidence>